<gene>
    <name evidence="1" type="ORF">OH818_01900</name>
</gene>
<dbReference type="Proteomes" id="UP001164020">
    <property type="component" value="Chromosome"/>
</dbReference>
<keyword evidence="2" id="KW-1185">Reference proteome</keyword>
<evidence type="ECO:0000313" key="2">
    <source>
        <dbReference type="Proteomes" id="UP001164020"/>
    </source>
</evidence>
<proteinExistence type="predicted"/>
<name>A0ABY7BZB0_9HYPH</name>
<sequence length="140" mass="15859">MIRQLEHRRPGDLADESRLRPHVGVDEANAVSEFGFEFELALELLEQSGRIRESPFSQRVTWRMGTIVERWRFSAVLRGRTALTRAIAFAASYGTKSGFGDSSSSVMCVWPPFSRDRESYVTKRTAATCGYRRSAYSADQ</sequence>
<reference evidence="1" key="1">
    <citation type="submission" date="2022-12" db="EMBL/GenBank/DDBJ databases">
        <title>Jiella pelagia sp. nov., isolated from phosphonate enriched culture of Northwest Pacific surface seawater.</title>
        <authorList>
            <person name="Shin D.Y."/>
            <person name="Hwang C.Y."/>
        </authorList>
    </citation>
    <scope>NUCLEOTIDE SEQUENCE</scope>
    <source>
        <strain evidence="1">HL-NP1</strain>
    </source>
</reference>
<protein>
    <submittedName>
        <fullName evidence="1">Uncharacterized protein</fullName>
    </submittedName>
</protein>
<organism evidence="1 2">
    <name type="scientific">Jiella pelagia</name>
    <dbReference type="NCBI Taxonomy" id="2986949"/>
    <lineage>
        <taxon>Bacteria</taxon>
        <taxon>Pseudomonadati</taxon>
        <taxon>Pseudomonadota</taxon>
        <taxon>Alphaproteobacteria</taxon>
        <taxon>Hyphomicrobiales</taxon>
        <taxon>Aurantimonadaceae</taxon>
        <taxon>Jiella</taxon>
    </lineage>
</organism>
<dbReference type="EMBL" id="CP114029">
    <property type="protein sequence ID" value="WAP69108.1"/>
    <property type="molecule type" value="Genomic_DNA"/>
</dbReference>
<accession>A0ABY7BZB0</accession>
<evidence type="ECO:0000313" key="1">
    <source>
        <dbReference type="EMBL" id="WAP69108.1"/>
    </source>
</evidence>
<dbReference type="RefSeq" id="WP_268881547.1">
    <property type="nucleotide sequence ID" value="NZ_CP114029.1"/>
</dbReference>